<protein>
    <submittedName>
        <fullName evidence="2">Uncharacterized protein</fullName>
    </submittedName>
</protein>
<accession>I7IW62</accession>
<gene>
    <name evidence="2" type="ORF">BN55_05720</name>
</gene>
<keyword evidence="3" id="KW-1185">Reference proteome</keyword>
<dbReference type="EMBL" id="CAKE01000029">
    <property type="protein sequence ID" value="CCI82598.1"/>
    <property type="molecule type" value="Genomic_DNA"/>
</dbReference>
<dbReference type="RefSeq" id="WP_008471726.1">
    <property type="nucleotide sequence ID" value="NZ_AYZP01000021.1"/>
</dbReference>
<evidence type="ECO:0000256" key="1">
    <source>
        <dbReference type="SAM" id="Phobius"/>
    </source>
</evidence>
<dbReference type="eggNOG" id="ENOG5030ATE">
    <property type="taxonomic scope" value="Bacteria"/>
</dbReference>
<sequence>MLSLIMALFIIWLLWKLGIGIIKIVGFLFLIGLVFVFVSYLVVPILALVLIGSLVGFLIRA</sequence>
<dbReference type="Proteomes" id="UP000009320">
    <property type="component" value="Unassembled WGS sequence"/>
</dbReference>
<reference evidence="2 3" key="1">
    <citation type="submission" date="2012-06" db="EMBL/GenBank/DDBJ databases">
        <title>Draft Genome Sequence of Lactobacillus hominis Strain CRBIP 24.179T, isolated from human intestine.</title>
        <authorList>
            <person name="Cousin S."/>
            <person name="Ma L."/>
            <person name="Bizet C."/>
            <person name="Loux V."/>
            <person name="Bouchier C."/>
            <person name="Clermont D."/>
            <person name="Creno S."/>
        </authorList>
    </citation>
    <scope>NUCLEOTIDE SEQUENCE [LARGE SCALE GENOMIC DNA]</scope>
    <source>
        <strain evidence="3">CRBIP 24.179T</strain>
    </source>
</reference>
<evidence type="ECO:0000313" key="2">
    <source>
        <dbReference type="EMBL" id="CCI82598.1"/>
    </source>
</evidence>
<organism evidence="2 3">
    <name type="scientific">Lactobacillus hominis DSM 23910 = CRBIP 24.179</name>
    <dbReference type="NCBI Taxonomy" id="1423758"/>
    <lineage>
        <taxon>Bacteria</taxon>
        <taxon>Bacillati</taxon>
        <taxon>Bacillota</taxon>
        <taxon>Bacilli</taxon>
        <taxon>Lactobacillales</taxon>
        <taxon>Lactobacillaceae</taxon>
        <taxon>Lactobacillus</taxon>
    </lineage>
</organism>
<feature type="transmembrane region" description="Helical" evidence="1">
    <location>
        <begin position="30"/>
        <end position="59"/>
    </location>
</feature>
<dbReference type="STRING" id="1423758.FC41_GL001130"/>
<keyword evidence="1" id="KW-0472">Membrane</keyword>
<evidence type="ECO:0000313" key="3">
    <source>
        <dbReference type="Proteomes" id="UP000009320"/>
    </source>
</evidence>
<comment type="caution">
    <text evidence="2">The sequence shown here is derived from an EMBL/GenBank/DDBJ whole genome shotgun (WGS) entry which is preliminary data.</text>
</comment>
<keyword evidence="1" id="KW-0812">Transmembrane</keyword>
<keyword evidence="1" id="KW-1133">Transmembrane helix</keyword>
<name>I7IW62_9LACO</name>
<dbReference type="AlphaFoldDB" id="I7IW62"/>
<dbReference type="GeneID" id="82847804"/>
<proteinExistence type="predicted"/>